<dbReference type="GO" id="GO:1990904">
    <property type="term" value="C:ribonucleoprotein complex"/>
    <property type="evidence" value="ECO:0007669"/>
    <property type="project" value="UniProtKB-KW"/>
</dbReference>
<comment type="caution">
    <text evidence="9">The sequence shown here is derived from an EMBL/GenBank/DDBJ whole genome shotgun (WGS) entry which is preliminary data.</text>
</comment>
<evidence type="ECO:0000256" key="6">
    <source>
        <dbReference type="RuleBase" id="RU003930"/>
    </source>
</evidence>
<comment type="subunit">
    <text evidence="5">Part of the 50S ribosomal subunit; part of the 5S rRNA/L5/L18/L25 subcomplex. Contacts the 5S rRNA and the P site tRNA. Forms a bridge to the 30S subunit in the 70S ribosome.</text>
</comment>
<dbReference type="AlphaFoldDB" id="A0A2M7E782"/>
<sequence length="180" mass="20254">MARLFDYYKKDIIPKLKEQWGIKNSLGIPKVEKITVNVGINKRKYSPEMVEEIVKGLSQITGQKPALAPSKKTIASFNLRKGDIVGCMVTLRGLRMYEFLDRLINIALPRVRDFRGLSPNSFDGKGNYTLGLTEQLIFPEIDYDKAKHVYGMNITVTTTAGENEKARGLLKELGVPFSSK</sequence>
<dbReference type="InterPro" id="IPR022803">
    <property type="entry name" value="Ribosomal_uL5_dom_sf"/>
</dbReference>
<dbReference type="GO" id="GO:0005840">
    <property type="term" value="C:ribosome"/>
    <property type="evidence" value="ECO:0007669"/>
    <property type="project" value="UniProtKB-KW"/>
</dbReference>
<reference evidence="10" key="1">
    <citation type="submission" date="2017-09" db="EMBL/GenBank/DDBJ databases">
        <title>Depth-based differentiation of microbial function through sediment-hosted aquifers and enrichment of novel symbionts in the deep terrestrial subsurface.</title>
        <authorList>
            <person name="Probst A.J."/>
            <person name="Ladd B."/>
            <person name="Jarett J.K."/>
            <person name="Geller-Mcgrath D.E."/>
            <person name="Sieber C.M.K."/>
            <person name="Emerson J.B."/>
            <person name="Anantharaman K."/>
            <person name="Thomas B.C."/>
            <person name="Malmstrom R."/>
            <person name="Stieglmeier M."/>
            <person name="Klingl A."/>
            <person name="Woyke T."/>
            <person name="Ryan C.M."/>
            <person name="Banfield J.F."/>
        </authorList>
    </citation>
    <scope>NUCLEOTIDE SEQUENCE [LARGE SCALE GENOMIC DNA]</scope>
</reference>
<dbReference type="FunFam" id="3.30.1440.10:FF:000001">
    <property type="entry name" value="50S ribosomal protein L5"/>
    <property type="match status" value="1"/>
</dbReference>
<evidence type="ECO:0000256" key="5">
    <source>
        <dbReference type="HAMAP-Rule" id="MF_01333"/>
    </source>
</evidence>
<dbReference type="Pfam" id="PF00673">
    <property type="entry name" value="Ribosomal_L5_C"/>
    <property type="match status" value="1"/>
</dbReference>
<dbReference type="Proteomes" id="UP000228886">
    <property type="component" value="Unassembled WGS sequence"/>
</dbReference>
<dbReference type="GO" id="GO:0003735">
    <property type="term" value="F:structural constituent of ribosome"/>
    <property type="evidence" value="ECO:0007669"/>
    <property type="project" value="InterPro"/>
</dbReference>
<dbReference type="GO" id="GO:0006412">
    <property type="term" value="P:translation"/>
    <property type="evidence" value="ECO:0007669"/>
    <property type="project" value="UniProtKB-UniRule"/>
</dbReference>
<dbReference type="InterPro" id="IPR031309">
    <property type="entry name" value="Ribosomal_uL5_C"/>
</dbReference>
<evidence type="ECO:0000256" key="2">
    <source>
        <dbReference type="ARBA" id="ARBA00022980"/>
    </source>
</evidence>
<evidence type="ECO:0000256" key="3">
    <source>
        <dbReference type="ARBA" id="ARBA00023274"/>
    </source>
</evidence>
<evidence type="ECO:0000313" key="9">
    <source>
        <dbReference type="EMBL" id="PIV63589.1"/>
    </source>
</evidence>
<feature type="domain" description="Large ribosomal subunit protein uL5 C-terminal" evidence="8">
    <location>
        <begin position="85"/>
        <end position="177"/>
    </location>
</feature>
<comment type="function">
    <text evidence="5">This is 1 of the proteins that bind and probably mediate the attachment of the 5S RNA into the large ribosomal subunit, where it forms part of the central protuberance. In the 70S ribosome it contacts protein S13 of the 30S subunit (bridge B1b), connecting the 2 subunits; this bridge is implicated in subunit movement. Contacts the P site tRNA; the 5S rRNA and some of its associated proteins might help stabilize positioning of ribosome-bound tRNAs.</text>
</comment>
<keyword evidence="3 5" id="KW-0687">Ribonucleoprotein</keyword>
<accession>A0A2M7E782</accession>
<name>A0A2M7E782_9BACT</name>
<gene>
    <name evidence="5" type="primary">rplE</name>
    <name evidence="9" type="ORF">COS11_06640</name>
</gene>
<dbReference type="GO" id="GO:0000049">
    <property type="term" value="F:tRNA binding"/>
    <property type="evidence" value="ECO:0007669"/>
    <property type="project" value="UniProtKB-UniRule"/>
</dbReference>
<comment type="similarity">
    <text evidence="1 5 6">Belongs to the universal ribosomal protein uL5 family.</text>
</comment>
<dbReference type="GO" id="GO:0019843">
    <property type="term" value="F:rRNA binding"/>
    <property type="evidence" value="ECO:0007669"/>
    <property type="project" value="UniProtKB-UniRule"/>
</dbReference>
<evidence type="ECO:0000313" key="10">
    <source>
        <dbReference type="Proteomes" id="UP000228886"/>
    </source>
</evidence>
<dbReference type="SUPFAM" id="SSF55282">
    <property type="entry name" value="RL5-like"/>
    <property type="match status" value="1"/>
</dbReference>
<keyword evidence="2 5" id="KW-0689">Ribosomal protein</keyword>
<organism evidence="9 10">
    <name type="scientific">bacterium (Candidatus Ratteibacteria) CG01_land_8_20_14_3_00_40_19</name>
    <dbReference type="NCBI Taxonomy" id="2014290"/>
    <lineage>
        <taxon>Bacteria</taxon>
        <taxon>Candidatus Ratteibacteria</taxon>
    </lineage>
</organism>
<proteinExistence type="inferred from homology"/>
<evidence type="ECO:0000259" key="8">
    <source>
        <dbReference type="Pfam" id="PF00673"/>
    </source>
</evidence>
<evidence type="ECO:0000256" key="1">
    <source>
        <dbReference type="ARBA" id="ARBA00008553"/>
    </source>
</evidence>
<dbReference type="InterPro" id="IPR020930">
    <property type="entry name" value="Ribosomal_uL5_bac-type"/>
</dbReference>
<dbReference type="NCBIfam" id="NF000585">
    <property type="entry name" value="PRK00010.1"/>
    <property type="match status" value="1"/>
</dbReference>
<protein>
    <recommendedName>
        <fullName evidence="4 5">Large ribosomal subunit protein uL5</fullName>
    </recommendedName>
</protein>
<feature type="domain" description="Large ribosomal subunit protein uL5 N-terminal" evidence="7">
    <location>
        <begin position="26"/>
        <end position="80"/>
    </location>
</feature>
<keyword evidence="5" id="KW-0699">rRNA-binding</keyword>
<evidence type="ECO:0000259" key="7">
    <source>
        <dbReference type="Pfam" id="PF00281"/>
    </source>
</evidence>
<dbReference type="InterPro" id="IPR031310">
    <property type="entry name" value="Ribosomal_uL5_N"/>
</dbReference>
<dbReference type="Pfam" id="PF00281">
    <property type="entry name" value="Ribosomal_L5"/>
    <property type="match status" value="1"/>
</dbReference>
<keyword evidence="5" id="KW-0820">tRNA-binding</keyword>
<keyword evidence="5" id="KW-0694">RNA-binding</keyword>
<evidence type="ECO:0000256" key="4">
    <source>
        <dbReference type="ARBA" id="ARBA00035245"/>
    </source>
</evidence>
<dbReference type="PIRSF" id="PIRSF002161">
    <property type="entry name" value="Ribosomal_L5"/>
    <property type="match status" value="1"/>
</dbReference>
<dbReference type="HAMAP" id="MF_01333_B">
    <property type="entry name" value="Ribosomal_uL5_B"/>
    <property type="match status" value="1"/>
</dbReference>
<dbReference type="InterPro" id="IPR002132">
    <property type="entry name" value="Ribosomal_uL5"/>
</dbReference>
<dbReference type="Gene3D" id="3.30.1440.10">
    <property type="match status" value="1"/>
</dbReference>
<dbReference type="PANTHER" id="PTHR11994">
    <property type="entry name" value="60S RIBOSOMAL PROTEIN L11-RELATED"/>
    <property type="match status" value="1"/>
</dbReference>
<dbReference type="EMBL" id="PETL01000319">
    <property type="protein sequence ID" value="PIV63589.1"/>
    <property type="molecule type" value="Genomic_DNA"/>
</dbReference>